<keyword evidence="3" id="KW-1185">Reference proteome</keyword>
<evidence type="ECO:0000313" key="2">
    <source>
        <dbReference type="EMBL" id="CAK0806413.1"/>
    </source>
</evidence>
<reference evidence="2" key="1">
    <citation type="submission" date="2023-10" db="EMBL/GenBank/DDBJ databases">
        <authorList>
            <person name="Chen Y."/>
            <person name="Shah S."/>
            <person name="Dougan E. K."/>
            <person name="Thang M."/>
            <person name="Chan C."/>
        </authorList>
    </citation>
    <scope>NUCLEOTIDE SEQUENCE [LARGE SCALE GENOMIC DNA]</scope>
</reference>
<feature type="compositionally biased region" description="Basic and acidic residues" evidence="1">
    <location>
        <begin position="556"/>
        <end position="598"/>
    </location>
</feature>
<evidence type="ECO:0000313" key="3">
    <source>
        <dbReference type="Proteomes" id="UP001189429"/>
    </source>
</evidence>
<name>A0ABN9QR02_9DINO</name>
<comment type="caution">
    <text evidence="2">The sequence shown here is derived from an EMBL/GenBank/DDBJ whole genome shotgun (WGS) entry which is preliminary data.</text>
</comment>
<feature type="compositionally biased region" description="Low complexity" evidence="1">
    <location>
        <begin position="148"/>
        <end position="162"/>
    </location>
</feature>
<evidence type="ECO:0000256" key="1">
    <source>
        <dbReference type="SAM" id="MobiDB-lite"/>
    </source>
</evidence>
<protein>
    <submittedName>
        <fullName evidence="2">Uncharacterized protein</fullName>
    </submittedName>
</protein>
<gene>
    <name evidence="2" type="ORF">PCOR1329_LOCUS12646</name>
</gene>
<sequence>MALVSTASKAGAEVALRGYAKQGFDADSTNPEHIQAYLILRQTHRRVKPDTFVNYMKRKETHFEHGGRVKEEVWGVPKVNFPNGLPQDMQKSEMTPEKLAELALVGGGAPDHETYFFIDQECERKTLGQGVKTVEFFWKSSTRMPSDAVAGPSIASGAGSPGEVRSPQQDSGAGAGEPNLKAAVGARENPLKRHSSDEADGEAPAAKKARLRLETLRTLRDNIKSAVQAGHWKSQNALHTATVDVYIEEAKAILKELSLEADAKEVGLVTKFTNFLARTFLAAPAFEHLHIFKGTFTELKELGGQETGEGKLLEALAVITASSDAVPDWSQADPVARAAFRGSAMYRSFVAARVGDKVRKAQSEEGQKRLDILLECSEVPNVPPAIKMTIDSAVVLFDVRVPLGMRIKHFVLSPQAVKLARNWDPEGLMGAAALFLMETPNVKDMTFDRFVEVARAVAEEGIDVPNPVLKSAVGFVKAVSPTAPQAGQEWAHRLVQEGLTARLQLKVGAVEGDFDPVAAVPAASAADAFRATKEFLSFLPKGVTVAWLQAWKKHRDEEKDKAKQARADAKDAKDAEKGAEVKASEKGAEGKAVEKGAEGKASPASEKSGAADAQGGHKEQPQEVQKFKIGDVVIGKSHQHKEKYNDVEAQVTDVLTRHYKVKLLTGTAANTSNDIHKYLFKDVRAKPSGGGVLGKLAAPAGADKAAAPAGMQNLADLFDE</sequence>
<accession>A0ABN9QR02</accession>
<feature type="region of interest" description="Disordered" evidence="1">
    <location>
        <begin position="144"/>
        <end position="206"/>
    </location>
</feature>
<proteinExistence type="predicted"/>
<dbReference type="EMBL" id="CAUYUJ010003707">
    <property type="protein sequence ID" value="CAK0806413.1"/>
    <property type="molecule type" value="Genomic_DNA"/>
</dbReference>
<feature type="compositionally biased region" description="Basic and acidic residues" evidence="1">
    <location>
        <begin position="615"/>
        <end position="629"/>
    </location>
</feature>
<dbReference type="Proteomes" id="UP001189429">
    <property type="component" value="Unassembled WGS sequence"/>
</dbReference>
<organism evidence="2 3">
    <name type="scientific">Prorocentrum cordatum</name>
    <dbReference type="NCBI Taxonomy" id="2364126"/>
    <lineage>
        <taxon>Eukaryota</taxon>
        <taxon>Sar</taxon>
        <taxon>Alveolata</taxon>
        <taxon>Dinophyceae</taxon>
        <taxon>Prorocentrales</taxon>
        <taxon>Prorocentraceae</taxon>
        <taxon>Prorocentrum</taxon>
    </lineage>
</organism>
<feature type="region of interest" description="Disordered" evidence="1">
    <location>
        <begin position="556"/>
        <end position="629"/>
    </location>
</feature>